<gene>
    <name evidence="2" type="ORF">NLJ89_g6417</name>
</gene>
<proteinExistence type="predicted"/>
<evidence type="ECO:0000313" key="2">
    <source>
        <dbReference type="EMBL" id="KAJ3507234.1"/>
    </source>
</evidence>
<keyword evidence="3" id="KW-1185">Reference proteome</keyword>
<feature type="transmembrane region" description="Helical" evidence="1">
    <location>
        <begin position="57"/>
        <end position="79"/>
    </location>
</feature>
<dbReference type="AlphaFoldDB" id="A0A9W8K0U1"/>
<keyword evidence="1" id="KW-1133">Transmembrane helix</keyword>
<protein>
    <submittedName>
        <fullName evidence="2">Uncharacterized protein</fullName>
    </submittedName>
</protein>
<evidence type="ECO:0000313" key="3">
    <source>
        <dbReference type="Proteomes" id="UP001148786"/>
    </source>
</evidence>
<sequence>MLNFHNTVVLKDTDRTDTNTMLSMPPGPSTYSATVVDVPFARHITLANPRTHRLIRLLLWTSIPLCAVILTDAIFMLYITSTRSFYLAPAAFGLTMLHHLIVLVISYFERRGRAPLEDGIPVTVSLGAIFGAWLSTLAWAAVAGVRCWLVVDDFNYPWVAMLDLVLGCIELGLAALETFLMGSIAYICTLERRKLVRDRERDNQARW</sequence>
<feature type="transmembrane region" description="Helical" evidence="1">
    <location>
        <begin position="120"/>
        <end position="144"/>
    </location>
</feature>
<feature type="transmembrane region" description="Helical" evidence="1">
    <location>
        <begin position="164"/>
        <end position="189"/>
    </location>
</feature>
<dbReference type="Proteomes" id="UP001148786">
    <property type="component" value="Unassembled WGS sequence"/>
</dbReference>
<comment type="caution">
    <text evidence="2">The sequence shown here is derived from an EMBL/GenBank/DDBJ whole genome shotgun (WGS) entry which is preliminary data.</text>
</comment>
<name>A0A9W8K0U1_9AGAR</name>
<dbReference type="OrthoDB" id="10389629at2759"/>
<feature type="transmembrane region" description="Helical" evidence="1">
    <location>
        <begin position="85"/>
        <end position="108"/>
    </location>
</feature>
<keyword evidence="1" id="KW-0812">Transmembrane</keyword>
<evidence type="ECO:0000256" key="1">
    <source>
        <dbReference type="SAM" id="Phobius"/>
    </source>
</evidence>
<reference evidence="2" key="1">
    <citation type="submission" date="2022-07" db="EMBL/GenBank/DDBJ databases">
        <title>Genome Sequence of Agrocybe chaxingu.</title>
        <authorList>
            <person name="Buettner E."/>
        </authorList>
    </citation>
    <scope>NUCLEOTIDE SEQUENCE</scope>
    <source>
        <strain evidence="2">MP-N11</strain>
    </source>
</reference>
<keyword evidence="1" id="KW-0472">Membrane</keyword>
<dbReference type="EMBL" id="JANKHO010000680">
    <property type="protein sequence ID" value="KAJ3507234.1"/>
    <property type="molecule type" value="Genomic_DNA"/>
</dbReference>
<accession>A0A9W8K0U1</accession>
<organism evidence="2 3">
    <name type="scientific">Agrocybe chaxingu</name>
    <dbReference type="NCBI Taxonomy" id="84603"/>
    <lineage>
        <taxon>Eukaryota</taxon>
        <taxon>Fungi</taxon>
        <taxon>Dikarya</taxon>
        <taxon>Basidiomycota</taxon>
        <taxon>Agaricomycotina</taxon>
        <taxon>Agaricomycetes</taxon>
        <taxon>Agaricomycetidae</taxon>
        <taxon>Agaricales</taxon>
        <taxon>Agaricineae</taxon>
        <taxon>Strophariaceae</taxon>
        <taxon>Agrocybe</taxon>
    </lineage>
</organism>